<comment type="subcellular location">
    <subcellularLocation>
        <location evidence="1">Secreted</location>
    </subcellularLocation>
</comment>
<gene>
    <name evidence="7" type="ORF">EV139_0276</name>
</gene>
<organism evidence="7 8">
    <name type="scientific">Leucobacter luti</name>
    <dbReference type="NCBI Taxonomy" id="340320"/>
    <lineage>
        <taxon>Bacteria</taxon>
        <taxon>Bacillati</taxon>
        <taxon>Actinomycetota</taxon>
        <taxon>Actinomycetes</taxon>
        <taxon>Micrococcales</taxon>
        <taxon>Microbacteriaceae</taxon>
        <taxon>Leucobacter</taxon>
    </lineage>
</organism>
<keyword evidence="5" id="KW-0472">Membrane</keyword>
<keyword evidence="3" id="KW-0732">Signal</keyword>
<protein>
    <submittedName>
        <fullName evidence="7">SdrD B-like protein</fullName>
    </submittedName>
</protein>
<dbReference type="PANTHER" id="PTHR23303">
    <property type="entry name" value="CARBOXYPEPTIDASE REGULATORY REGION-CONTAINING"/>
    <property type="match status" value="1"/>
</dbReference>
<evidence type="ECO:0000256" key="3">
    <source>
        <dbReference type="ARBA" id="ARBA00022729"/>
    </source>
</evidence>
<dbReference type="InterPro" id="IPR051417">
    <property type="entry name" value="SDr/BOS_complex"/>
</dbReference>
<dbReference type="Gene3D" id="2.60.40.10">
    <property type="entry name" value="Immunoglobulins"/>
    <property type="match status" value="8"/>
</dbReference>
<keyword evidence="2" id="KW-0964">Secreted</keyword>
<evidence type="ECO:0000259" key="6">
    <source>
        <dbReference type="Pfam" id="PF17210"/>
    </source>
</evidence>
<dbReference type="Proteomes" id="UP000291832">
    <property type="component" value="Unassembled WGS sequence"/>
</dbReference>
<evidence type="ECO:0000313" key="8">
    <source>
        <dbReference type="Proteomes" id="UP000291832"/>
    </source>
</evidence>
<keyword evidence="5" id="KW-0812">Transmembrane</keyword>
<dbReference type="EMBL" id="SHKI01000002">
    <property type="protein sequence ID" value="RZT68551.1"/>
    <property type="molecule type" value="Genomic_DNA"/>
</dbReference>
<dbReference type="InterPro" id="IPR013783">
    <property type="entry name" value="Ig-like_fold"/>
</dbReference>
<evidence type="ECO:0000313" key="7">
    <source>
        <dbReference type="EMBL" id="RZT68551.1"/>
    </source>
</evidence>
<reference evidence="7 8" key="1">
    <citation type="journal article" date="2015" name="Stand. Genomic Sci.">
        <title>Genomic Encyclopedia of Bacterial and Archaeal Type Strains, Phase III: the genomes of soil and plant-associated and newly described type strains.</title>
        <authorList>
            <person name="Whitman W.B."/>
            <person name="Woyke T."/>
            <person name="Klenk H.P."/>
            <person name="Zhou Y."/>
            <person name="Lilburn T.G."/>
            <person name="Beck B.J."/>
            <person name="De Vos P."/>
            <person name="Vandamme P."/>
            <person name="Eisen J.A."/>
            <person name="Garrity G."/>
            <person name="Hugenholtz P."/>
            <person name="Kyrpides N.C."/>
        </authorList>
    </citation>
    <scope>NUCLEOTIDE SEQUENCE [LARGE SCALE GENOMIC DNA]</scope>
    <source>
        <strain evidence="7 8">RF6</strain>
    </source>
</reference>
<sequence>MPRERAARTPTFTGHKGTWGHWAPGDIAVKKFFSGVAAATLVLMLALVDVAGGVGSLPAAVAADTPSITLNGTVAEGDPGYLNSKSIVLSTGTETKVNYRLVPGYASGAATGVRVTVFLPSLEYANGGYQVVGRDRAPTPLGVQGRVSAGGGWNVISDTTVQGGPIVMEYDGDLRAGVNPAFDIFLTTYNDGTDGPYGGVPEGTRFEVNGSVSYEMFNRVDGSSWTTPNGLDDESRVSVISSDLRWETEIDSYVPGGGPDLVPIWDRYQYVDYQYSLSNTSDNIAANIDGYSVTFDIDSTDSDVNGIIPFDINRWKYAEGGPATPNEDRNDTSGQFVGVPGEGGVLIYDVTDWDGASELTDEIPYTYSGTGMLTIDREHGANRQEITPAGAAGATERKFLISLPLSRQGFPNPPTNFRVTAITNILFAKTANWSKTRIAEREIVLPEYGFSFTHVPEQREVVYGYETFTEISELRSGANAPTFDARVRYEVDPDFAPTRVSYELPEAELERFERAGVSYSFVDERTGETVSRSVQGAPPEVNAETGMATLTFDLSELAGLDWDRTLAFGLADRVEAYEALPVSIRVFGEPSRVGEMTGTATAVFVEKIASNDDFGDDTTYTEVPHETPLDATFTVIYPEEVVPSIAVSIDGAGDRATVAYGAETLLDFVFGVNGTTAATSTTTLTLNAKAEALKRAELTLRAALFAQAENVRVRIVTLDGDEETVDLAAYSGSGDFVVALPERAAQIVIDTDALTSDGAVNFASVAATVGHGLDTKHLVTGEIRTYQPKPYDRDTTRETTGTLEIRLPNELVPAVDVVGVYGSTKTKTTTNVGYESTFAAEYQLDTRGVTSPSSEYVIDMLAPTKSGALAFSKLTLQQAYLDGATAPSITFVDAAGVEQRFTETEVTAADVTLRNIDRIVVAGTDLSLAALSTIAIVEYRADIEIGSSQALRATFTGTQETPYVDSKSATKQNQIQVRETKTQVKVEGVNQVTQPLGAGSAYSVDIYRWWNRGSTYNTQDYTLDQGYKSLGGFTSTLTRPTASSENNDQRVSVDVALPHEQFDLYYVKIREDVRPYLDSVDLFRMVDGKEELWKTIPGDAWVENSQEGSGYWRIGTARPGTPDSELFTSYDSVAGVSDHPYYKDAWDADVRPASPVSRVAVNLEFTRESTDAAPQMAGVHDDVIEYMGRFHSSSVTGKRATTLTATDTFGTRTELTRSDSARINSLVAYPFAQSRTGANDSTSLANKVIPMGSTGEYLASIFNVNTANWSYYSGHGPDVYSPAATEYDEWLGMYDPASFHDALVYEFVYPASPDDSAVYNLDATHVTIAPTSTLQYLTAVRVTGPRGDIVSLDLAAPLGDTARFDYDNSVARGIHDDGDGSFTVSFGAGGGHPKRFEAVFEEIAGFGERTAEIDGVAPDTLGASLAEVDVRVGGVVNGNTALQGTTNLYRVPADTQQRTLMHTSSATLTGYTPKLGAKLDLSFDRVKVYDYLADGITPSTTQVAAGIENSSEADIKDVVVTLTPDPAFRSQLIAIPDDIFAGDWSVAEVAVSQGGAKHLIPLADFTLNRDTGAREFDLRTLFDDGTLRSQPFDVALGGAATLHKQHVDGITVSFAPRDETIGLWGSLTRANSDLPLPTRMRDGGDVFVTGTWVDEDADGSNWNSKPSFVTERSKGSTEQIMYHSAFTASAAVTSYNPIFVSAGTGNAGAKPTLTLASSASSDRAPRLFTRVARMQALAVHMQHDSTRADATVLFYDADTGTQINYTNIAVGDTAKVLYELRNVGATGSDDAGPGSLPVFTPVAHIEAPANLEVSAVTAASAELLADGNRAALIGESPSAAVDVPADAVEITRLNGKRSDVRFDLTLGDGESVFFMVEYTATNDVSADPGATQGKTLQWNVYARPGYAHHFMSYNSDGVAGNRVTGATAAVNLDGDGIVEQLGRLSNTAYRYADPNQLVIESRFDSENVSGQAMTLTVKNIRNEILHDNTALDLFVTLDAGGLGGFELTGFPEVPTPTLPDGSTGRATPPRVHFQDASGAWVAAADFDPELHALREIGKLWIEYGVVPALGAGGATFEAPAFTIPGIGHWKTAGAQTTKSYRIASQAQTRLTHRDDSDRDVATYSFRTEAAQTAYKAIPSVEFNIQSFDTRAEAEAPYDGAALGKTGYRAGDEVHYRLTAKNHTTAQGTSTTTPNGKAPLRTPVVVDKIPEYLSTELNGFVRGGTLDVAAAIEAGALELRVLGADGTPRDITLPTVTVETVAGLDVAGAQTFANDRRNDGWGRLATAEPVNTTVNPADTIAFQVFTYTFTGEDLGRGEQLEIIYSAQAREQGLPVARYADGSAVFAPFFGWYGSNVPVASTAQQHSMDMAALLHDAGITGDRGHEMTATEFLSNSFSWQPGANDRRRDASNSPASYTQATFYDASANTQKSHTAYLRETATNDLYTTFAATALDENFGYAAKARVNDGAVRAAERIMWAQDGMQLNRAWLYGASEMVPDTERAAWGTDPANFIEHDGSLNSYNRHRLGYTPYVEDDYSYAVQLHEEFTVRLHAANLGDRAIESGLEYTEILPPGISPTAASGELLGVTAVNAAGAELASTTEILQTPEDDRGYRAPAQSQEAGTFAESTRDDMIPYVIRVRVAGAVTGMFGSAAATSGAAPGTAAADAQAQTVHVRVRVADEVPPAADGLSTWHDELTLTSIAAEEYLEIYGAQYGAFSRDIGIYNTARFPNDGMPQGLAVTDLAYDFGSYSSYFAVEPWGTYIRGLNAQATETTAADGRPALVTGDQIAMRTPTLRVWSAAAKDTYPDGIDPTIEDFSVDLYEEFTLRSTVENQQLEVLGEYNRVNSGYNRYSGENFNDDIWKNAPQTIGGARGTWFEPTVTISLPYGVAPVLADGSFARYTADLDDVQQLDFTATVNTLALGAATPARDVSELFDARVELLEDPLGKRFVLHFTARDDRAADIASGESLVVAPRVVTIDTPLYGADTDDARYQDVLTFANTSRPVFNPVVSEQYTTGSTPSLSARDQGVSAAPNNVKSSNGLAITANDRVRRDSTSTWSANMGALKITERLIEPTQRYTDDTAIRLNAGVGWTEPAAVFTPSGLPSRHEKTGAYGSTALNLKKPSITNETTAANTAEAAGSELIQVDAAGKYWYVTEVTNEPVQEANPYETLKTAGDVHNARFVVTQFVTNFAEATGEVRIRVGDEVLDRAAFEALGYSVERLTPSLTAADESRSRVQWLVTTPAGERGTRGELKSGDSFTMLYEVQLVDGYEDNVVSDETVWTADELIVDSYVSLIADDTSLIPSGSADAQRAEDFIVQSLASMKYHTHASDVGSGIDIDGDGELASRYAADSAEIEILKPRGEVRVNTTRPRIAYSNGLSGDTYFNSSDTIEYLVTHAQNTGSALTELVIENILPTDTTNESTVSVSNQPITASTRYVSSGAWALPADTTERLAASGTELDAAFKTFVYVSDERAEDGYEGGGWRLLNPGGTSLRDNERFEIPQAEQRGMQKIRVIVRALMPERFLVPQGARLDIDADPDTDGAQSVLETDPSNRSTTPYPAGVTDNAISIGVRIASNAKSTLFVYDTAQFWGNYVAARVSKLAQSETRSYLTPSRPVVNVKYNSLYYRSDSTKPADQRFGWSDITAIAPKSSPHLKFTGEFINADESMWSREEDNTYAEDTLVNPFVTFQLPAVMESGDFSYVPRDEIDAAHPLDSAHRSRYSLTAADSNLWTWKLVHADGSEASLDSELKHTRIYSGPWSGFDRNVVSIWFEGSVAPGDKIVVEFIGSVDAYSPGADPDELKSRAMITNNTGLLHPLNSQQNAANRLGYATDSSDFNDNRLLNDRLVFSEKSLFQYETYDNFGKRKVAYSDLNRAGTVAPELTPVRQGGDFSFEVSVDNSKEAGERAYPYPILYDVLPSLDDTSITNSSIARGSQYSAWLNPDGMKLVRDGADKKTYGASEYTVFVGPFTKQGGEIVEADMVPHAEAASESFYDSLGIPGAASAVRDRHFVPLAELQGSNPELLRKARSILVLFNSASEQLPGQNKLTFTYTMKSPLNAPAYLEQFDAQERKGESSLWNSFMATQRVSRFIPQESNNAGVYATEKRDRVYLGNYVWNDVNYNGEQDEGEPAVDGNGRTHLQPSRDLDFDGEIDDPGINGVTATLLTPRGYNVDALGNPIHEVGDGWEVVDEASGESVLDEVFLRPIASEGPLVTVTESDIAGNDGYYTFSNIAPGDYRVLLEFPREYDAFSTTTETVFEETGVRSYGPGEVLDIPAAVDTAALVAITDPARVDAQTSDAQRMSFDLGIAQMIEFGGTVFSEDIATLDGYQAGPNEPGIPGYHVTLKRLNGETVLDPSGAPMVAVTDAQGNYSFTLLPVDRQYTVEVTDETGGFNPERLVSPFLHHTDPFAEASDNDGFTEKGTRIVKTNPLNFDLEGLHTTAFAPRDSVSIGFYDRSTHGVIGNRVWDDRNRNGLQDADEPGIAGQQLALEQYLRVDGEWQRTDYTQTATSNDDGYYYFTRVPSTVYDGSDAIETRYQVVVTELVTGYTFAPTHSRGPSPTGSQELDSDLFPNGTMHESDAVGEHLISVVEIDDETGVAFGVTDNTIDLGLLAHARSALAGEVFIDTDGDGIRNDAETAEPVYTATLEVRTSAGWVDAKRDAAGRMIEPAAATADDETIQLAGVNSYRFEELHIIDSAALVPYEYRVRVDEVPLWQAVTALGAGDDPTVDSDFTAAARGATLTAVSESRILGELQEQLLPIDTAAGVPAEHVDLGLVPLPRTATIGDLLWDDRDRDGVQGPGEPGLADVRVVLNRVVDGELVPVAETHTDAAGAYEFTADVAETDPASARFTRPHTYVAEFELSSRQSLAPFRAGGGDGTDSRFEPLVAGGAARYAHAIADPAHTAVSEEFALVAADATGRADYASAANTAEIDGGVVTHDTVRVLGDTLYDDRDANGAQGSDEPGIPGIEVALYALNRDTGLWEPRADTAGNATVVTGASGDYEFAVEVADLDKQSPHYRQPIEYRVLALAPANLRLVEVDNVFFHRSKGDVAGIKIDRPLSSVLTEAITLVDVDSDGVVLDSARDVRTADAGFTVFDTSVAIGGRVWEDANLDGIQDSGEPGIAGRTVELWERIDEAWVRIDDLTGVGSVETTETGEYRFEVAPTHYEEGEARFLAPREYRVTAVREGYQEWSPLNVGDDRTRDSDISPLAAADGGAPHTGATPVFAIADHDGEVVDMATARDDLHTDIGLRTSPHLSELGGTVWDDANEDGARQAREGALADREVTLWERVAGEWRIAEDATGAATQRTAADGSYAFSVLPTEYDAAAAGYLLPREYRVTIEVPRGYRLSAGSTTATLAERRAVSQEAQLTELDEAGQVVVSAVRDDRTLGFPFARVPGTVDPIAGIPIIGDLALTGSGFTLGYAGLVALLLGIGAAAFGVRRQRAKTEGERN</sequence>
<feature type="compositionally biased region" description="Polar residues" evidence="4">
    <location>
        <begin position="2180"/>
        <end position="2194"/>
    </location>
</feature>
<feature type="compositionally biased region" description="Polar residues" evidence="4">
    <location>
        <begin position="4561"/>
        <end position="4570"/>
    </location>
</feature>
<feature type="domain" description="SD-repeat containing protein B" evidence="6">
    <location>
        <begin position="4467"/>
        <end position="4575"/>
    </location>
</feature>
<dbReference type="GO" id="GO:0005576">
    <property type="term" value="C:extracellular region"/>
    <property type="evidence" value="ECO:0007669"/>
    <property type="project" value="UniProtKB-SubCell"/>
</dbReference>
<evidence type="ECO:0000256" key="2">
    <source>
        <dbReference type="ARBA" id="ARBA00022525"/>
    </source>
</evidence>
<accession>A0A4Q7U4A8</accession>
<proteinExistence type="predicted"/>
<dbReference type="PANTHER" id="PTHR23303:SF14">
    <property type="entry name" value="BOS COMPLEX SUBUNIT NOMO1-RELATED"/>
    <property type="match status" value="1"/>
</dbReference>
<feature type="region of interest" description="Disordered" evidence="4">
    <location>
        <begin position="3540"/>
        <end position="3564"/>
    </location>
</feature>
<name>A0A4Q7U4A8_9MICO</name>
<feature type="compositionally biased region" description="Polar residues" evidence="4">
    <location>
        <begin position="3546"/>
        <end position="3562"/>
    </location>
</feature>
<feature type="domain" description="SD-repeat containing protein B" evidence="6">
    <location>
        <begin position="4788"/>
        <end position="4845"/>
    </location>
</feature>
<dbReference type="Pfam" id="PF17210">
    <property type="entry name" value="SdrD_B"/>
    <property type="match status" value="3"/>
</dbReference>
<evidence type="ECO:0000256" key="1">
    <source>
        <dbReference type="ARBA" id="ARBA00004613"/>
    </source>
</evidence>
<feature type="domain" description="SD-repeat containing protein B" evidence="6">
    <location>
        <begin position="5108"/>
        <end position="5217"/>
    </location>
</feature>
<keyword evidence="5" id="KW-1133">Transmembrane helix</keyword>
<evidence type="ECO:0000256" key="5">
    <source>
        <dbReference type="SAM" id="Phobius"/>
    </source>
</evidence>
<comment type="caution">
    <text evidence="7">The sequence shown here is derived from an EMBL/GenBank/DDBJ whole genome shotgun (WGS) entry which is preliminary data.</text>
</comment>
<feature type="region of interest" description="Disordered" evidence="4">
    <location>
        <begin position="4555"/>
        <end position="4582"/>
    </location>
</feature>
<dbReference type="SUPFAM" id="SSF117074">
    <property type="entry name" value="Hypothetical protein PA1324"/>
    <property type="match status" value="7"/>
</dbReference>
<feature type="region of interest" description="Disordered" evidence="4">
    <location>
        <begin position="2180"/>
        <end position="2200"/>
    </location>
</feature>
<dbReference type="InterPro" id="IPR033764">
    <property type="entry name" value="Sdr_B"/>
</dbReference>
<feature type="transmembrane region" description="Helical" evidence="5">
    <location>
        <begin position="5430"/>
        <end position="5449"/>
    </location>
</feature>
<keyword evidence="8" id="KW-1185">Reference proteome</keyword>
<dbReference type="GO" id="GO:0005975">
    <property type="term" value="P:carbohydrate metabolic process"/>
    <property type="evidence" value="ECO:0007669"/>
    <property type="project" value="UniProtKB-ARBA"/>
</dbReference>
<evidence type="ECO:0000256" key="4">
    <source>
        <dbReference type="SAM" id="MobiDB-lite"/>
    </source>
</evidence>